<gene>
    <name evidence="2" type="ORF">KOW79_013024</name>
</gene>
<dbReference type="AlphaFoldDB" id="A0A9D3NJC9"/>
<sequence>MAQARGLCHTEGLGCCCRRESEKRDEGRGGERGEERSGEERGEDGVMQRTRYLENKQMKKNATTVAVLRGLQSTCCRIQHVRVHVLVQLVWIIPSWL</sequence>
<evidence type="ECO:0000313" key="2">
    <source>
        <dbReference type="EMBL" id="KAG7323322.1"/>
    </source>
</evidence>
<keyword evidence="3" id="KW-1185">Reference proteome</keyword>
<organism evidence="2 3">
    <name type="scientific">Hemibagrus wyckioides</name>
    <dbReference type="NCBI Taxonomy" id="337641"/>
    <lineage>
        <taxon>Eukaryota</taxon>
        <taxon>Metazoa</taxon>
        <taxon>Chordata</taxon>
        <taxon>Craniata</taxon>
        <taxon>Vertebrata</taxon>
        <taxon>Euteleostomi</taxon>
        <taxon>Actinopterygii</taxon>
        <taxon>Neopterygii</taxon>
        <taxon>Teleostei</taxon>
        <taxon>Ostariophysi</taxon>
        <taxon>Siluriformes</taxon>
        <taxon>Bagridae</taxon>
        <taxon>Hemibagrus</taxon>
    </lineage>
</organism>
<reference evidence="2 3" key="1">
    <citation type="submission" date="2021-06" db="EMBL/GenBank/DDBJ databases">
        <title>Chromosome-level genome assembly of the red-tail catfish (Hemibagrus wyckioides).</title>
        <authorList>
            <person name="Shao F."/>
        </authorList>
    </citation>
    <scope>NUCLEOTIDE SEQUENCE [LARGE SCALE GENOMIC DNA]</scope>
    <source>
        <strain evidence="2">EC202008001</strain>
        <tissue evidence="2">Blood</tissue>
    </source>
</reference>
<protein>
    <submittedName>
        <fullName evidence="2">Uncharacterized protein</fullName>
    </submittedName>
</protein>
<evidence type="ECO:0000313" key="3">
    <source>
        <dbReference type="Proteomes" id="UP000824219"/>
    </source>
</evidence>
<name>A0A9D3NJC9_9TELE</name>
<dbReference type="EMBL" id="JAHKSW010000015">
    <property type="protein sequence ID" value="KAG7323322.1"/>
    <property type="molecule type" value="Genomic_DNA"/>
</dbReference>
<feature type="region of interest" description="Disordered" evidence="1">
    <location>
        <begin position="20"/>
        <end position="54"/>
    </location>
</feature>
<comment type="caution">
    <text evidence="2">The sequence shown here is derived from an EMBL/GenBank/DDBJ whole genome shotgun (WGS) entry which is preliminary data.</text>
</comment>
<evidence type="ECO:0000256" key="1">
    <source>
        <dbReference type="SAM" id="MobiDB-lite"/>
    </source>
</evidence>
<dbReference type="Proteomes" id="UP000824219">
    <property type="component" value="Linkage Group LG15"/>
</dbReference>
<accession>A0A9D3NJC9</accession>
<proteinExistence type="predicted"/>